<proteinExistence type="predicted"/>
<feature type="region of interest" description="Disordered" evidence="1">
    <location>
        <begin position="13"/>
        <end position="46"/>
    </location>
</feature>
<sequence length="59" mass="6522">MFELHNLKQFPSEALSKNRPHPFPITIGTGTSPKKQDNSGSLRIKGSSNLVNKRGFVTL</sequence>
<evidence type="ECO:0000313" key="3">
    <source>
        <dbReference type="Proteomes" id="UP000073816"/>
    </source>
</evidence>
<gene>
    <name evidence="2" type="ORF">AO498_12415</name>
</gene>
<dbReference type="AlphaFoldDB" id="A0A142EQ38"/>
<evidence type="ECO:0000313" key="2">
    <source>
        <dbReference type="EMBL" id="AMQ57243.1"/>
    </source>
</evidence>
<protein>
    <submittedName>
        <fullName evidence="2">Uncharacterized protein</fullName>
    </submittedName>
</protein>
<evidence type="ECO:0000256" key="1">
    <source>
        <dbReference type="SAM" id="MobiDB-lite"/>
    </source>
</evidence>
<organism evidence="2 3">
    <name type="scientific">Algoriphagus sanaruensis</name>
    <dbReference type="NCBI Taxonomy" id="1727163"/>
    <lineage>
        <taxon>Bacteria</taxon>
        <taxon>Pseudomonadati</taxon>
        <taxon>Bacteroidota</taxon>
        <taxon>Cytophagia</taxon>
        <taxon>Cytophagales</taxon>
        <taxon>Cyclobacteriaceae</taxon>
        <taxon>Algoriphagus</taxon>
    </lineage>
</organism>
<dbReference type="Proteomes" id="UP000073816">
    <property type="component" value="Chromosome"/>
</dbReference>
<keyword evidence="3" id="KW-1185">Reference proteome</keyword>
<name>A0A142EQ38_9BACT</name>
<feature type="compositionally biased region" description="Polar residues" evidence="1">
    <location>
        <begin position="28"/>
        <end position="46"/>
    </location>
</feature>
<reference evidence="3" key="1">
    <citation type="submission" date="2015-09" db="EMBL/GenBank/DDBJ databases">
        <title>Complete sequence of Algoriphagus sp. M8-2.</title>
        <authorList>
            <person name="Shintani M."/>
        </authorList>
    </citation>
    <scope>NUCLEOTIDE SEQUENCE [LARGE SCALE GENOMIC DNA]</scope>
    <source>
        <strain evidence="3">M8-2</strain>
    </source>
</reference>
<dbReference type="KEGG" id="alm:AO498_12415"/>
<reference evidence="2 3" key="2">
    <citation type="journal article" date="2016" name="Genome Announc.">
        <title>Complete Genome Sequence of Algoriphagus sp. Strain M8-2, Isolated from a Brackish Lake.</title>
        <authorList>
            <person name="Muraguchi Y."/>
            <person name="Kushimoto K."/>
            <person name="Ohtsubo Y."/>
            <person name="Suzuki T."/>
            <person name="Dohra H."/>
            <person name="Kimbara K."/>
            <person name="Shintani M."/>
        </authorList>
    </citation>
    <scope>NUCLEOTIDE SEQUENCE [LARGE SCALE GENOMIC DNA]</scope>
    <source>
        <strain evidence="2 3">M8-2</strain>
    </source>
</reference>
<dbReference type="PATRIC" id="fig|1727163.4.peg.2596"/>
<dbReference type="EMBL" id="CP012836">
    <property type="protein sequence ID" value="AMQ57243.1"/>
    <property type="molecule type" value="Genomic_DNA"/>
</dbReference>
<accession>A0A142EQ38</accession>